<dbReference type="InterPro" id="IPR045427">
    <property type="entry name" value="MoxR"/>
</dbReference>
<dbReference type="AlphaFoldDB" id="A0A347VVS5"/>
<evidence type="ECO:0000259" key="2">
    <source>
        <dbReference type="SMART" id="SM00382"/>
    </source>
</evidence>
<reference evidence="4 5" key="2">
    <citation type="journal article" date="2016" name="Infect. Immun.">
        <title>Helicobacter saguini, a Novel Helicobacter Isolated from Cotton-Top Tamarins with Ulcerative Colitis, Has Proinflammatory Properties and Induces Typhlocolitis and Dysplasia in Gnotobiotic IL-10-/- Mice.</title>
        <authorList>
            <person name="Shen Z."/>
            <person name="Mannion A."/>
            <person name="Whary M.T."/>
            <person name="Muthupalani S."/>
            <person name="Sheh A."/>
            <person name="Feng Y."/>
            <person name="Gong G."/>
            <person name="Vandamme P."/>
            <person name="Holcombe H.R."/>
            <person name="Paster B.J."/>
            <person name="Fox J.G."/>
        </authorList>
    </citation>
    <scope>NUCLEOTIDE SEQUENCE [LARGE SCALE GENOMIC DNA]</scope>
    <source>
        <strain evidence="4 5">MIT 97-6194</strain>
    </source>
</reference>
<evidence type="ECO:0000313" key="5">
    <source>
        <dbReference type="Proteomes" id="UP000029714"/>
    </source>
</evidence>
<evidence type="ECO:0000313" key="3">
    <source>
        <dbReference type="EMBL" id="MWV69372.1"/>
    </source>
</evidence>
<reference evidence="4" key="3">
    <citation type="submission" date="2018-04" db="EMBL/GenBank/DDBJ databases">
        <authorList>
            <person name="Sheh A."/>
            <person name="Shen Z."/>
            <person name="Mannion A.J."/>
            <person name="Fox J.G."/>
        </authorList>
    </citation>
    <scope>NUCLEOTIDE SEQUENCE</scope>
    <source>
        <strain evidence="4">MIT 97-6194</strain>
    </source>
</reference>
<feature type="domain" description="AAA+ ATPase" evidence="2">
    <location>
        <begin position="39"/>
        <end position="195"/>
    </location>
</feature>
<protein>
    <submittedName>
        <fullName evidence="3">AAA domain-containing protein</fullName>
    </submittedName>
</protein>
<dbReference type="Pfam" id="PF17868">
    <property type="entry name" value="AAA_lid_8"/>
    <property type="match status" value="1"/>
</dbReference>
<reference evidence="3 6" key="4">
    <citation type="submission" date="2019-12" db="EMBL/GenBank/DDBJ databases">
        <title>Multi-Generational Helicobacter saguini Isolates.</title>
        <authorList>
            <person name="Mannion A."/>
            <person name="Shen Z."/>
            <person name="Fox J.G."/>
        </authorList>
    </citation>
    <scope>NUCLEOTIDE SEQUENCE [LARGE SCALE GENOMIC DNA]</scope>
    <source>
        <strain evidence="3">16-048</strain>
        <strain evidence="6">16-048 (F4)</strain>
    </source>
</reference>
<dbReference type="SUPFAM" id="SSF52540">
    <property type="entry name" value="P-loop containing nucleoside triphosphate hydrolases"/>
    <property type="match status" value="1"/>
</dbReference>
<dbReference type="RefSeq" id="WP_052062644.1">
    <property type="nucleotide sequence ID" value="NZ_JRMP02000004.1"/>
</dbReference>
<dbReference type="EMBL" id="QBIU01000001">
    <property type="protein sequence ID" value="MWV69372.1"/>
    <property type="molecule type" value="Genomic_DNA"/>
</dbReference>
<dbReference type="InterPro" id="IPR027417">
    <property type="entry name" value="P-loop_NTPase"/>
</dbReference>
<dbReference type="CDD" id="cd00009">
    <property type="entry name" value="AAA"/>
    <property type="match status" value="1"/>
</dbReference>
<accession>A0A347VVS5</accession>
<dbReference type="PANTHER" id="PTHR32204">
    <property type="entry name" value="ATPASE RAVA"/>
    <property type="match status" value="1"/>
</dbReference>
<reference evidence="4 5" key="1">
    <citation type="journal article" date="2014" name="Genome Announc.">
        <title>Draft genome sequences of eight enterohepatic helicobacter species isolated from both laboratory and wild rodents.</title>
        <authorList>
            <person name="Sheh A."/>
            <person name="Shen Z."/>
            <person name="Fox J.G."/>
        </authorList>
    </citation>
    <scope>NUCLEOTIDE SEQUENCE [LARGE SCALE GENOMIC DNA]</scope>
    <source>
        <strain evidence="4 5">MIT 97-6194</strain>
    </source>
</reference>
<name>A0A347VVS5_9HELI</name>
<dbReference type="Proteomes" id="UP000477070">
    <property type="component" value="Unassembled WGS sequence"/>
</dbReference>
<dbReference type="PANTHER" id="PTHR32204:SF0">
    <property type="entry name" value="ATPASE RAVA"/>
    <property type="match status" value="1"/>
</dbReference>
<keyword evidence="1" id="KW-0175">Coiled coil</keyword>
<organism evidence="4 5">
    <name type="scientific">Helicobacter saguini</name>
    <dbReference type="NCBI Taxonomy" id="1548018"/>
    <lineage>
        <taxon>Bacteria</taxon>
        <taxon>Pseudomonadati</taxon>
        <taxon>Campylobacterota</taxon>
        <taxon>Epsilonproteobacteria</taxon>
        <taxon>Campylobacterales</taxon>
        <taxon>Helicobacteraceae</taxon>
        <taxon>Helicobacter</taxon>
    </lineage>
</organism>
<proteinExistence type="predicted"/>
<gene>
    <name evidence="3" type="ORF">DCO61_04960</name>
    <name evidence="4" type="ORF">LS64_003700</name>
</gene>
<keyword evidence="5" id="KW-1185">Reference proteome</keyword>
<dbReference type="OrthoDB" id="1814213at2"/>
<feature type="coiled-coil region" evidence="1">
    <location>
        <begin position="481"/>
        <end position="557"/>
    </location>
</feature>
<dbReference type="Proteomes" id="UP000029714">
    <property type="component" value="Unassembled WGS sequence"/>
</dbReference>
<dbReference type="SMART" id="SM00382">
    <property type="entry name" value="AAA"/>
    <property type="match status" value="1"/>
</dbReference>
<evidence type="ECO:0000313" key="4">
    <source>
        <dbReference type="EMBL" id="TLD95026.1"/>
    </source>
</evidence>
<comment type="caution">
    <text evidence="4">The sequence shown here is derived from an EMBL/GenBank/DDBJ whole genome shotgun (WGS) entry which is preliminary data.</text>
</comment>
<dbReference type="Pfam" id="PF20030">
    <property type="entry name" value="bpMoxR"/>
    <property type="match status" value="1"/>
</dbReference>
<evidence type="ECO:0000256" key="1">
    <source>
        <dbReference type="SAM" id="Coils"/>
    </source>
</evidence>
<dbReference type="EMBL" id="JRMP02000004">
    <property type="protein sequence ID" value="TLD95026.1"/>
    <property type="molecule type" value="Genomic_DNA"/>
</dbReference>
<dbReference type="InterPro" id="IPR041538">
    <property type="entry name" value="RavA-like_AAA_lid"/>
</dbReference>
<evidence type="ECO:0000313" key="6">
    <source>
        <dbReference type="Proteomes" id="UP000477070"/>
    </source>
</evidence>
<sequence length="621" mass="70643">MQNLTTTYKNRIKKLQKILSDDLLEKDTAISLSLLCLLAGKSIFLFGPPGTAKSLVARRVSSAFKSNKFFDYLMNRFSTPEEIFGPLSLENLRKDKLVRNTEGFLPSADFAFLDEIWKSSPAILNALLAIINEKKFRNILASDSELNSQNKTQNELDKVPLKGLIAASNELPAKGQSLEALYDRFIIRLVVPRIESKNNFEKLLNTRNVRDFIEIDESLKFSNDELDSIKKAANNVEISKEAMNVLKRFKERLESYNAAAVKGNAETIDVSERRWVNIMELLRVAAVLNDRSEIEISDLSLLKHCLWDKQEQREAISKLLSESIKDFSPVANVENADFDNLKNEIESALNPNYDGVVNVGGNSFIAQKLQIEKQDGSPGASFEIGINMKHINDNKEHNAYIYDKSTNSFNENDAISYKVNNDICEIYVKKWLRFYQRLDVNALERKNGENMLLEGKYELPKKNANAAILTPKIKEIYMKECHELQEKLSKDLESITQLQENFTQKYENIFLDSKDYEIFFDGLNAAKSNIAQKLIDVKRLESELKDSKANFSNMSSTNTSPKTTTKKDSNIDISKIITQVLQDSKSKDMGEIMQDLIKQYGHIGIDKLMEILLDSKSKAKA</sequence>
<dbReference type="InterPro" id="IPR050513">
    <property type="entry name" value="RavA_ATPases"/>
</dbReference>
<dbReference type="Gene3D" id="3.40.50.300">
    <property type="entry name" value="P-loop containing nucleotide triphosphate hydrolases"/>
    <property type="match status" value="1"/>
</dbReference>
<dbReference type="InterPro" id="IPR003593">
    <property type="entry name" value="AAA+_ATPase"/>
</dbReference>